<reference evidence="5 6" key="1">
    <citation type="submission" date="2017-09" db="EMBL/GenBank/DDBJ databases">
        <title>WGS assembly of Aquilegia coerulea Goldsmith.</title>
        <authorList>
            <person name="Hodges S."/>
            <person name="Kramer E."/>
            <person name="Nordborg M."/>
            <person name="Tomkins J."/>
            <person name="Borevitz J."/>
            <person name="Derieg N."/>
            <person name="Yan J."/>
            <person name="Mihaltcheva S."/>
            <person name="Hayes R.D."/>
            <person name="Rokhsar D."/>
        </authorList>
    </citation>
    <scope>NUCLEOTIDE SEQUENCE [LARGE SCALE GENOMIC DNA]</scope>
    <source>
        <strain evidence="6">cv. Goldsmith</strain>
    </source>
</reference>
<dbReference type="Pfam" id="PF01535">
    <property type="entry name" value="PPR"/>
    <property type="match status" value="2"/>
</dbReference>
<dbReference type="GO" id="GO:0008270">
    <property type="term" value="F:zinc ion binding"/>
    <property type="evidence" value="ECO:0007669"/>
    <property type="project" value="InterPro"/>
</dbReference>
<evidence type="ECO:0000256" key="2">
    <source>
        <dbReference type="PROSITE-ProRule" id="PRU00708"/>
    </source>
</evidence>
<evidence type="ECO:0000313" key="5">
    <source>
        <dbReference type="EMBL" id="PIA39563.1"/>
    </source>
</evidence>
<feature type="repeat" description="PPR" evidence="2">
    <location>
        <begin position="244"/>
        <end position="278"/>
    </location>
</feature>
<dbReference type="GO" id="GO:0003723">
    <property type="term" value="F:RNA binding"/>
    <property type="evidence" value="ECO:0007669"/>
    <property type="project" value="InterPro"/>
</dbReference>
<evidence type="ECO:0000256" key="3">
    <source>
        <dbReference type="SAM" id="MobiDB-lite"/>
    </source>
</evidence>
<dbReference type="OrthoDB" id="185373at2759"/>
<dbReference type="PROSITE" id="PS51375">
    <property type="entry name" value="PPR"/>
    <property type="match status" value="2"/>
</dbReference>
<protein>
    <recommendedName>
        <fullName evidence="4">DYW domain-containing protein</fullName>
    </recommendedName>
</protein>
<dbReference type="InterPro" id="IPR011990">
    <property type="entry name" value="TPR-like_helical_dom_sf"/>
</dbReference>
<proteinExistence type="predicted"/>
<dbReference type="PANTHER" id="PTHR47926">
    <property type="entry name" value="PENTATRICOPEPTIDE REPEAT-CONTAINING PROTEIN"/>
    <property type="match status" value="1"/>
</dbReference>
<feature type="domain" description="DYW" evidence="4">
    <location>
        <begin position="447"/>
        <end position="538"/>
    </location>
</feature>
<feature type="compositionally biased region" description="Polar residues" evidence="3">
    <location>
        <begin position="87"/>
        <end position="105"/>
    </location>
</feature>
<dbReference type="AlphaFoldDB" id="A0A2G5D7S3"/>
<name>A0A2G5D7S3_AQUCA</name>
<dbReference type="Proteomes" id="UP000230069">
    <property type="component" value="Unassembled WGS sequence"/>
</dbReference>
<dbReference type="STRING" id="218851.A0A2G5D7S3"/>
<evidence type="ECO:0000259" key="4">
    <source>
        <dbReference type="Pfam" id="PF14432"/>
    </source>
</evidence>
<dbReference type="Gene3D" id="1.25.40.10">
    <property type="entry name" value="Tetratricopeptide repeat domain"/>
    <property type="match status" value="2"/>
</dbReference>
<dbReference type="PANTHER" id="PTHR47926:SF388">
    <property type="entry name" value="DYW DOMAIN-CONTAINING PROTEIN"/>
    <property type="match status" value="1"/>
</dbReference>
<dbReference type="InterPro" id="IPR002885">
    <property type="entry name" value="PPR_rpt"/>
</dbReference>
<gene>
    <name evidence="5" type="ORF">AQUCO_02600187v1</name>
</gene>
<dbReference type="EMBL" id="KZ305043">
    <property type="protein sequence ID" value="PIA39563.1"/>
    <property type="molecule type" value="Genomic_DNA"/>
</dbReference>
<dbReference type="InParanoid" id="A0A2G5D7S3"/>
<keyword evidence="1" id="KW-0677">Repeat</keyword>
<keyword evidence="6" id="KW-1185">Reference proteome</keyword>
<feature type="compositionally biased region" description="Low complexity" evidence="3">
    <location>
        <begin position="54"/>
        <end position="70"/>
    </location>
</feature>
<evidence type="ECO:0000256" key="1">
    <source>
        <dbReference type="ARBA" id="ARBA00022737"/>
    </source>
</evidence>
<accession>A0A2G5D7S3</accession>
<sequence length="540" mass="61360">MNFSFLSRFNSISSSSTNVALVANSVKTLAFFLIKNNNFSITNKDDFNNATLGNQQNPNTHPHNNNNKNQVYGAGFSRPSYHHHSDSTLQQNTPPPNKSSATGADEQQQFQINSIYPHQFHQNPGSFEETISRYRQLNIWALDDFCKRNKVENAVQVLEKLENMGVHLDLSRCLRLMQACADFGEVEYAKKVHHHLIKSSTKTTTTTTPIQLDVSTFNQILYMYSECGSMSDAWEVFETMSQRDLMSWDTMIAGFAKNYLGEEALNLFTQFKEAGLKPNGQIFMGVFLACSVLCDIDEGMLHFESMTKVYGIVPSMEHYVSVVNMLGSIGYLDEAVEFIEKLPFEPSIVVWEALVNLCWAHGNNKLGDHCAEMVKYLDPSHLTDESVKAFAKDRKKPNSLAFYDCMGGGMADCPERDELFDFLRRMISKMKELGYAPITSHAGTLDVLLPITEEEKEECLFYHREKVNVALSLMHTSPRTTIRVMVKPVRVCEDCHDAMKFISKLVGREIRLVNYIGRLPLPWNHNFKDGVCSCKDAWYV</sequence>
<dbReference type="InterPro" id="IPR032867">
    <property type="entry name" value="DYW_dom"/>
</dbReference>
<evidence type="ECO:0000313" key="6">
    <source>
        <dbReference type="Proteomes" id="UP000230069"/>
    </source>
</evidence>
<feature type="region of interest" description="Disordered" evidence="3">
    <location>
        <begin position="50"/>
        <end position="105"/>
    </location>
</feature>
<dbReference type="NCBIfam" id="TIGR00756">
    <property type="entry name" value="PPR"/>
    <property type="match status" value="2"/>
</dbReference>
<dbReference type="GO" id="GO:0009451">
    <property type="term" value="P:RNA modification"/>
    <property type="evidence" value="ECO:0007669"/>
    <property type="project" value="InterPro"/>
</dbReference>
<organism evidence="5 6">
    <name type="scientific">Aquilegia coerulea</name>
    <name type="common">Rocky mountain columbine</name>
    <dbReference type="NCBI Taxonomy" id="218851"/>
    <lineage>
        <taxon>Eukaryota</taxon>
        <taxon>Viridiplantae</taxon>
        <taxon>Streptophyta</taxon>
        <taxon>Embryophyta</taxon>
        <taxon>Tracheophyta</taxon>
        <taxon>Spermatophyta</taxon>
        <taxon>Magnoliopsida</taxon>
        <taxon>Ranunculales</taxon>
        <taxon>Ranunculaceae</taxon>
        <taxon>Thalictroideae</taxon>
        <taxon>Aquilegia</taxon>
    </lineage>
</organism>
<dbReference type="Pfam" id="PF14432">
    <property type="entry name" value="DYW_deaminase"/>
    <property type="match status" value="1"/>
</dbReference>
<dbReference type="InterPro" id="IPR046960">
    <property type="entry name" value="PPR_At4g14850-like_plant"/>
</dbReference>
<feature type="repeat" description="PPR" evidence="2">
    <location>
        <begin position="213"/>
        <end position="243"/>
    </location>
</feature>